<name>A0A8C4FH22_DICLA</name>
<evidence type="ECO:0000313" key="2">
    <source>
        <dbReference type="Proteomes" id="UP000694389"/>
    </source>
</evidence>
<dbReference type="Ensembl" id="ENSDLAT00005034261.2">
    <property type="protein sequence ID" value="ENSDLAP00005032105.1"/>
    <property type="gene ID" value="ENSDLAG00005014407.2"/>
</dbReference>
<reference evidence="1" key="1">
    <citation type="submission" date="2025-08" db="UniProtKB">
        <authorList>
            <consortium name="Ensembl"/>
        </authorList>
    </citation>
    <scope>IDENTIFICATION</scope>
</reference>
<evidence type="ECO:0000313" key="1">
    <source>
        <dbReference type="Ensembl" id="ENSDLAP00005032105.1"/>
    </source>
</evidence>
<sequence>VERVSLAHPPTKPLSFIPSIVVDPSLIFRGQGRDVHPQLLVSQRQTQELRLDNQLRTSILLEAISMFTLTCRWMIRWIAWFNGCRLKVTEVIGAIPSKYHFLHLLKLSFIIAFDPQLASGQCLWMDKKERMSLFRTKFTLKSHKSPSHSLKSEKRKKT</sequence>
<accession>A0A8C4FH22</accession>
<protein>
    <submittedName>
        <fullName evidence="1">Uncharacterized protein</fullName>
    </submittedName>
</protein>
<organism evidence="1 2">
    <name type="scientific">Dicentrarchus labrax</name>
    <name type="common">European seabass</name>
    <name type="synonym">Morone labrax</name>
    <dbReference type="NCBI Taxonomy" id="13489"/>
    <lineage>
        <taxon>Eukaryota</taxon>
        <taxon>Metazoa</taxon>
        <taxon>Chordata</taxon>
        <taxon>Craniata</taxon>
        <taxon>Vertebrata</taxon>
        <taxon>Euteleostomi</taxon>
        <taxon>Actinopterygii</taxon>
        <taxon>Neopterygii</taxon>
        <taxon>Teleostei</taxon>
        <taxon>Neoteleostei</taxon>
        <taxon>Acanthomorphata</taxon>
        <taxon>Eupercaria</taxon>
        <taxon>Moronidae</taxon>
        <taxon>Dicentrarchus</taxon>
    </lineage>
</organism>
<proteinExistence type="predicted"/>
<keyword evidence="2" id="KW-1185">Reference proteome</keyword>
<reference evidence="1" key="2">
    <citation type="submission" date="2025-09" db="UniProtKB">
        <authorList>
            <consortium name="Ensembl"/>
        </authorList>
    </citation>
    <scope>IDENTIFICATION</scope>
</reference>
<dbReference type="AlphaFoldDB" id="A0A8C4FH22"/>
<dbReference type="Proteomes" id="UP000694389">
    <property type="component" value="Unassembled WGS sequence"/>
</dbReference>